<dbReference type="Pfam" id="PF10536">
    <property type="entry name" value="PMD"/>
    <property type="match status" value="1"/>
</dbReference>
<evidence type="ECO:0000313" key="4">
    <source>
        <dbReference type="Proteomes" id="UP000593560"/>
    </source>
</evidence>
<dbReference type="OrthoDB" id="1937804at2759"/>
<evidence type="ECO:0000256" key="1">
    <source>
        <dbReference type="SAM" id="SignalP"/>
    </source>
</evidence>
<reference evidence="3 4" key="1">
    <citation type="journal article" date="2019" name="Genome Biol. Evol.">
        <title>Insights into the evolution of the New World diploid cottons (Gossypium, subgenus Houzingenia) based on genome sequencing.</title>
        <authorList>
            <person name="Grover C.E."/>
            <person name="Arick M.A. 2nd"/>
            <person name="Thrash A."/>
            <person name="Conover J.L."/>
            <person name="Sanders W.S."/>
            <person name="Peterson D.G."/>
            <person name="Frelichowski J.E."/>
            <person name="Scheffler J.A."/>
            <person name="Scheffler B.E."/>
            <person name="Wendel J.F."/>
        </authorList>
    </citation>
    <scope>NUCLEOTIDE SEQUENCE [LARGE SCALE GENOMIC DNA]</scope>
    <source>
        <strain evidence="3">0</strain>
        <tissue evidence="3">Leaf</tissue>
    </source>
</reference>
<dbReference type="InterPro" id="IPR019557">
    <property type="entry name" value="AminoTfrase-like_pln_mobile"/>
</dbReference>
<feature type="domain" description="Aminotransferase-like plant mobile" evidence="2">
    <location>
        <begin position="17"/>
        <end position="111"/>
    </location>
</feature>
<organism evidence="3 4">
    <name type="scientific">Gossypium harknessii</name>
    <dbReference type="NCBI Taxonomy" id="34285"/>
    <lineage>
        <taxon>Eukaryota</taxon>
        <taxon>Viridiplantae</taxon>
        <taxon>Streptophyta</taxon>
        <taxon>Embryophyta</taxon>
        <taxon>Tracheophyta</taxon>
        <taxon>Spermatophyta</taxon>
        <taxon>Magnoliopsida</taxon>
        <taxon>eudicotyledons</taxon>
        <taxon>Gunneridae</taxon>
        <taxon>Pentapetalae</taxon>
        <taxon>rosids</taxon>
        <taxon>malvids</taxon>
        <taxon>Malvales</taxon>
        <taxon>Malvaceae</taxon>
        <taxon>Malvoideae</taxon>
        <taxon>Gossypium</taxon>
    </lineage>
</organism>
<keyword evidence="4" id="KW-1185">Reference proteome</keyword>
<proteinExistence type="predicted"/>
<evidence type="ECO:0000313" key="3">
    <source>
        <dbReference type="EMBL" id="MBA0814233.1"/>
    </source>
</evidence>
<protein>
    <recommendedName>
        <fullName evidence="2">Aminotransferase-like plant mobile domain-containing protein</fullName>
    </recommendedName>
</protein>
<accession>A0A7J9HX35</accession>
<dbReference type="InterPro" id="IPR044824">
    <property type="entry name" value="MAIN-like"/>
</dbReference>
<feature type="chain" id="PRO_5029886104" description="Aminotransferase-like plant mobile domain-containing protein" evidence="1">
    <location>
        <begin position="25"/>
        <end position="118"/>
    </location>
</feature>
<dbReference type="AlphaFoldDB" id="A0A7J9HX35"/>
<dbReference type="PANTHER" id="PTHR46033">
    <property type="entry name" value="PROTEIN MAIN-LIKE 2"/>
    <property type="match status" value="1"/>
</dbReference>
<dbReference type="Proteomes" id="UP000593560">
    <property type="component" value="Unassembled WGS sequence"/>
</dbReference>
<dbReference type="EMBL" id="JABFAD010000012">
    <property type="protein sequence ID" value="MBA0814233.1"/>
    <property type="molecule type" value="Genomic_DNA"/>
</dbReference>
<evidence type="ECO:0000259" key="2">
    <source>
        <dbReference type="Pfam" id="PF10536"/>
    </source>
</evidence>
<dbReference type="PANTHER" id="PTHR46033:SF8">
    <property type="entry name" value="PROTEIN MAINTENANCE OF MERISTEMS-LIKE"/>
    <property type="match status" value="1"/>
</dbReference>
<keyword evidence="1" id="KW-0732">Signal</keyword>
<name>A0A7J9HX35_9ROSI</name>
<comment type="caution">
    <text evidence="3">The sequence shown here is derived from an EMBL/GenBank/DDBJ whole genome shotgun (WGS) entry which is preliminary data.</text>
</comment>
<sequence length="118" mass="13254">MCTGGRSWTLVSVGFLYVARMLGGTKLDPPLINDLIKRSRPETHMFHLSCSECTITLEDVNLQLDLVVDRDAVSGSVVSVDWSATCEQLLGKVSNKFRGSQIEIRWLEDNSNYRVFSE</sequence>
<dbReference type="GO" id="GO:0010073">
    <property type="term" value="P:meristem maintenance"/>
    <property type="evidence" value="ECO:0007669"/>
    <property type="project" value="InterPro"/>
</dbReference>
<feature type="signal peptide" evidence="1">
    <location>
        <begin position="1"/>
        <end position="24"/>
    </location>
</feature>
<gene>
    <name evidence="3" type="ORF">Gohar_020073</name>
</gene>